<dbReference type="AlphaFoldDB" id="W9NCX1"/>
<sequence>MIAAMDDHRLCDTIALWHGRHPTVPNSAVNDLYLSLASHSGNRVTQAANTNGPCFRCSELKRKCQYLEGNRYCERCNDIPSLCYKFRICDAAIYAKWTDRLYQSRRRWIKFRNVPGHLINLCIQHFPEGPSLQVEAMTFETTDSTAMTSYKKAAADWEITNSKPIALRRLQKTSLSQYFRQCTNIFLESYEEHAVVKQLLRRNSSSVCATTLHMLGMLGLLMRGWHEGCNSAPEVLSNQMDSILEHEIAAMERNLLSMVQDSWNSKKDPTTISLVILAVLLLIERDLWRLMHWALYDSSRVDWKHPTPAPDLMRASLQLAQVMLGRFHHVGPWPLDIVETNATLGRLQEVGLKPLGQVYIPSFERPIRYHAGDPTSLDGSLLRRAFMLKQNPETANEVVESLTFDNFIRSHRPEEEQILGLIDINLEWPADMDAHSDFHFISSEDFSDGTSERSSAPRDNQPGSEHGSLSS</sequence>
<reference evidence="2" key="1">
    <citation type="submission" date="2011-10" db="EMBL/GenBank/DDBJ databases">
        <title>The Genome Sequence of Fusarium oxysporum HDV247.</title>
        <authorList>
            <consortium name="The Broad Institute Genome Sequencing Platform"/>
            <person name="Ma L.-J."/>
            <person name="Gale L.R."/>
            <person name="Schwartz D.C."/>
            <person name="Zhou S."/>
            <person name="Corby-Kistler H."/>
            <person name="Young S.K."/>
            <person name="Zeng Q."/>
            <person name="Gargeya S."/>
            <person name="Fitzgerald M."/>
            <person name="Haas B."/>
            <person name="Abouelleil A."/>
            <person name="Alvarado L."/>
            <person name="Arachchi H.M."/>
            <person name="Berlin A."/>
            <person name="Brown A."/>
            <person name="Chapman S.B."/>
            <person name="Chen Z."/>
            <person name="Dunbar C."/>
            <person name="Freedman E."/>
            <person name="Gearin G."/>
            <person name="Goldberg J."/>
            <person name="Griggs A."/>
            <person name="Gujja S."/>
            <person name="Heiman D."/>
            <person name="Howarth C."/>
            <person name="Larson L."/>
            <person name="Lui A."/>
            <person name="MacDonald P.J.P."/>
            <person name="Montmayeur A."/>
            <person name="Murphy C."/>
            <person name="Neiman D."/>
            <person name="Pearson M."/>
            <person name="Priest M."/>
            <person name="Roberts A."/>
            <person name="Saif S."/>
            <person name="Shea T."/>
            <person name="Shenoy N."/>
            <person name="Sisk P."/>
            <person name="Stolte C."/>
            <person name="Sykes S."/>
            <person name="Wortman J."/>
            <person name="Nusbaum C."/>
            <person name="Birren B."/>
        </authorList>
    </citation>
    <scope>NUCLEOTIDE SEQUENCE [LARGE SCALE GENOMIC DNA]</scope>
    <source>
        <strain evidence="2">HDV247</strain>
    </source>
</reference>
<feature type="region of interest" description="Disordered" evidence="1">
    <location>
        <begin position="443"/>
        <end position="471"/>
    </location>
</feature>
<organism evidence="2">
    <name type="scientific">Fusarium oxysporum f. sp. pisi HDV247</name>
    <dbReference type="NCBI Taxonomy" id="1080344"/>
    <lineage>
        <taxon>Eukaryota</taxon>
        <taxon>Fungi</taxon>
        <taxon>Dikarya</taxon>
        <taxon>Ascomycota</taxon>
        <taxon>Pezizomycotina</taxon>
        <taxon>Sordariomycetes</taxon>
        <taxon>Hypocreomycetidae</taxon>
        <taxon>Hypocreales</taxon>
        <taxon>Nectriaceae</taxon>
        <taxon>Fusarium</taxon>
        <taxon>Fusarium oxysporum species complex</taxon>
    </lineage>
</organism>
<dbReference type="HOGENOM" id="CLU_046157_0_0_1"/>
<evidence type="ECO:0000313" key="2">
    <source>
        <dbReference type="EMBL" id="EXA30529.1"/>
    </source>
</evidence>
<name>W9NCX1_FUSOX</name>
<accession>W9NCX1</accession>
<dbReference type="Proteomes" id="UP000030751">
    <property type="component" value="Unassembled WGS sequence"/>
</dbReference>
<reference evidence="2" key="2">
    <citation type="submission" date="2012-05" db="EMBL/GenBank/DDBJ databases">
        <title>Annotation of the Genome Sequence of Fusarium oxysporum HDV247.</title>
        <authorList>
            <consortium name="The Broad Institute Genomics Platform"/>
            <person name="Ma L.-J."/>
            <person name="Corby-Kistler H."/>
            <person name="Broz K."/>
            <person name="Gale L.R."/>
            <person name="Jonkers W."/>
            <person name="O'Donnell K."/>
            <person name="Ploetz R."/>
            <person name="Steinberg C."/>
            <person name="Schwartz D.C."/>
            <person name="VanEtten H."/>
            <person name="Zhou S."/>
            <person name="Young S.K."/>
            <person name="Zeng Q."/>
            <person name="Gargeya S."/>
            <person name="Fitzgerald M."/>
            <person name="Abouelleil A."/>
            <person name="Alvarado L."/>
            <person name="Chapman S.B."/>
            <person name="Gainer-Dewar J."/>
            <person name="Goldberg J."/>
            <person name="Griggs A."/>
            <person name="Gujja S."/>
            <person name="Hansen M."/>
            <person name="Howarth C."/>
            <person name="Imamovic A."/>
            <person name="Ireland A."/>
            <person name="Larimer J."/>
            <person name="McCowan C."/>
            <person name="Murphy C."/>
            <person name="Pearson M."/>
            <person name="Poon T.W."/>
            <person name="Priest M."/>
            <person name="Roberts A."/>
            <person name="Saif S."/>
            <person name="Shea T."/>
            <person name="Sykes S."/>
            <person name="Wortman J."/>
            <person name="Nusbaum C."/>
            <person name="Birren B."/>
        </authorList>
    </citation>
    <scope>NUCLEOTIDE SEQUENCE</scope>
    <source>
        <strain evidence="2">HDV247</strain>
    </source>
</reference>
<dbReference type="EMBL" id="JH651047">
    <property type="protein sequence ID" value="EXA30529.1"/>
    <property type="molecule type" value="Genomic_DNA"/>
</dbReference>
<proteinExistence type="predicted"/>
<evidence type="ECO:0000256" key="1">
    <source>
        <dbReference type="SAM" id="MobiDB-lite"/>
    </source>
</evidence>
<gene>
    <name evidence="2" type="ORF">FOVG_18098</name>
</gene>
<feature type="compositionally biased region" description="Polar residues" evidence="1">
    <location>
        <begin position="448"/>
        <end position="471"/>
    </location>
</feature>
<protein>
    <submittedName>
        <fullName evidence="2">Uncharacterized protein</fullName>
    </submittedName>
</protein>